<evidence type="ECO:0000256" key="1">
    <source>
        <dbReference type="ARBA" id="ARBA00009477"/>
    </source>
</evidence>
<dbReference type="Proteomes" id="UP000252357">
    <property type="component" value="Unassembled WGS sequence"/>
</dbReference>
<feature type="domain" description="CusB-like beta-barrel" evidence="3">
    <location>
        <begin position="243"/>
        <end position="316"/>
    </location>
</feature>
<evidence type="ECO:0000259" key="4">
    <source>
        <dbReference type="Pfam" id="PF25973"/>
    </source>
</evidence>
<reference evidence="5 6" key="1">
    <citation type="journal article" date="2018" name="Int. J. Syst. Evol. Microbiol.">
        <title>Parvibium lacunae gen. nov., sp. nov., a new member of the family Alcaligenaceae isolated from a freshwater pond.</title>
        <authorList>
            <person name="Chen W.M."/>
            <person name="Xie P.B."/>
            <person name="Hsu M.Y."/>
            <person name="Sheu S.Y."/>
        </authorList>
    </citation>
    <scope>NUCLEOTIDE SEQUENCE [LARGE SCALE GENOMIC DNA]</scope>
    <source>
        <strain evidence="5 6">KMB9</strain>
    </source>
</reference>
<dbReference type="Gene3D" id="2.40.30.170">
    <property type="match status" value="1"/>
</dbReference>
<dbReference type="InterPro" id="IPR006143">
    <property type="entry name" value="RND_pump_MFP"/>
</dbReference>
<sequence>MLTFFVPIRIGLPPYSSAVTQGHRASRAGTGARFIGYSLIGMLLLGSLVGCDRAVPPPPADRPVRTLILGQQTQGGSNPVATEMAGELRPRLESRLGFRVGGKLAKRLVEAGQAVKPGQVVAELDSQDLKLALQTAQAQARSAQSERQLAQADLQRYTELRDQNFISQAEWQRRKTTFDLAHERDLQAQAQLQQQQNQLAYATLRSDVAGVVTAIDAEPGQVVAAGQSIVRVGVNRAESALDVHIAVPEQQLSRWSVGQGVEVALADSEVKSGWYPGKVRELAALADPASRTFTVKIAVTSAPEEWRWGMSARVRHGEIAPRATEWVVPLSAIVKDSENRATVFIYDSAKHQVKAKQVGVVGWRGNAAALAAGELAAGTEIVIAGAHLLRDGQVVKRLSSVPK</sequence>
<dbReference type="Pfam" id="PF25973">
    <property type="entry name" value="BSH_CzcB"/>
    <property type="match status" value="1"/>
</dbReference>
<evidence type="ECO:0000256" key="2">
    <source>
        <dbReference type="SAM" id="Coils"/>
    </source>
</evidence>
<accession>A0A368L859</accession>
<dbReference type="Gene3D" id="1.10.287.470">
    <property type="entry name" value="Helix hairpin bin"/>
    <property type="match status" value="1"/>
</dbReference>
<keyword evidence="6" id="KW-1185">Reference proteome</keyword>
<feature type="coiled-coil region" evidence="2">
    <location>
        <begin position="126"/>
        <end position="160"/>
    </location>
</feature>
<dbReference type="Pfam" id="PF25954">
    <property type="entry name" value="Beta-barrel_RND_2"/>
    <property type="match status" value="1"/>
</dbReference>
<dbReference type="GO" id="GO:0015562">
    <property type="term" value="F:efflux transmembrane transporter activity"/>
    <property type="evidence" value="ECO:0007669"/>
    <property type="project" value="TreeGrafter"/>
</dbReference>
<dbReference type="NCBIfam" id="TIGR01730">
    <property type="entry name" value="RND_mfp"/>
    <property type="match status" value="1"/>
</dbReference>
<evidence type="ECO:0000313" key="5">
    <source>
        <dbReference type="EMBL" id="RCS59816.1"/>
    </source>
</evidence>
<dbReference type="OrthoDB" id="9806939at2"/>
<evidence type="ECO:0000259" key="3">
    <source>
        <dbReference type="Pfam" id="PF25954"/>
    </source>
</evidence>
<comment type="caution">
    <text evidence="5">The sequence shown here is derived from an EMBL/GenBank/DDBJ whole genome shotgun (WGS) entry which is preliminary data.</text>
</comment>
<keyword evidence="2" id="KW-0175">Coiled coil</keyword>
<dbReference type="GO" id="GO:1990281">
    <property type="term" value="C:efflux pump complex"/>
    <property type="evidence" value="ECO:0007669"/>
    <property type="project" value="TreeGrafter"/>
</dbReference>
<dbReference type="Gene3D" id="2.40.420.20">
    <property type="match status" value="1"/>
</dbReference>
<dbReference type="AlphaFoldDB" id="A0A368L859"/>
<dbReference type="RefSeq" id="WP_114401963.1">
    <property type="nucleotide sequence ID" value="NZ_QPGB01000001.1"/>
</dbReference>
<dbReference type="Gene3D" id="2.40.50.100">
    <property type="match status" value="1"/>
</dbReference>
<dbReference type="SUPFAM" id="SSF111369">
    <property type="entry name" value="HlyD-like secretion proteins"/>
    <property type="match status" value="1"/>
</dbReference>
<gene>
    <name evidence="5" type="ORF">DU000_03705</name>
</gene>
<protein>
    <submittedName>
        <fullName evidence="5">Efflux RND transporter periplasmic adaptor subunit</fullName>
    </submittedName>
</protein>
<dbReference type="EMBL" id="QPGB01000001">
    <property type="protein sequence ID" value="RCS59816.1"/>
    <property type="molecule type" value="Genomic_DNA"/>
</dbReference>
<proteinExistence type="inferred from homology"/>
<feature type="domain" description="CzcB-like barrel-sandwich hybrid" evidence="4">
    <location>
        <begin position="99"/>
        <end position="232"/>
    </location>
</feature>
<dbReference type="InterPro" id="IPR058647">
    <property type="entry name" value="BSH_CzcB-like"/>
</dbReference>
<dbReference type="PANTHER" id="PTHR30469:SF15">
    <property type="entry name" value="HLYD FAMILY OF SECRETION PROTEINS"/>
    <property type="match status" value="1"/>
</dbReference>
<dbReference type="PANTHER" id="PTHR30469">
    <property type="entry name" value="MULTIDRUG RESISTANCE PROTEIN MDTA"/>
    <property type="match status" value="1"/>
</dbReference>
<evidence type="ECO:0000313" key="6">
    <source>
        <dbReference type="Proteomes" id="UP000252357"/>
    </source>
</evidence>
<comment type="similarity">
    <text evidence="1">Belongs to the membrane fusion protein (MFP) (TC 8.A.1) family.</text>
</comment>
<dbReference type="InterPro" id="IPR058792">
    <property type="entry name" value="Beta-barrel_RND_2"/>
</dbReference>
<organism evidence="5 6">
    <name type="scientific">Parvibium lacunae</name>
    <dbReference type="NCBI Taxonomy" id="1888893"/>
    <lineage>
        <taxon>Bacteria</taxon>
        <taxon>Pseudomonadati</taxon>
        <taxon>Pseudomonadota</taxon>
        <taxon>Betaproteobacteria</taxon>
        <taxon>Burkholderiales</taxon>
        <taxon>Alcaligenaceae</taxon>
        <taxon>Parvibium</taxon>
    </lineage>
</organism>
<name>A0A368L859_9BURK</name>